<accession>A0ABX7G791</accession>
<dbReference type="SUPFAM" id="SSF51735">
    <property type="entry name" value="NAD(P)-binding Rossmann-fold domains"/>
    <property type="match status" value="1"/>
</dbReference>
<organism evidence="1 2">
    <name type="scientific">Shewanella litorisediminis</name>
    <dbReference type="NCBI Taxonomy" id="1173586"/>
    <lineage>
        <taxon>Bacteria</taxon>
        <taxon>Pseudomonadati</taxon>
        <taxon>Pseudomonadota</taxon>
        <taxon>Gammaproteobacteria</taxon>
        <taxon>Alteromonadales</taxon>
        <taxon>Shewanellaceae</taxon>
        <taxon>Shewanella</taxon>
    </lineage>
</organism>
<dbReference type="CDD" id="cd05266">
    <property type="entry name" value="SDR_a4"/>
    <property type="match status" value="1"/>
</dbReference>
<evidence type="ECO:0000313" key="1">
    <source>
        <dbReference type="EMBL" id="QRH03229.1"/>
    </source>
</evidence>
<sequence>MFDFKTISIIGCGWFGLPLARLLKSKGLTVKGCKRTPAGVDVLTQAGIEGYCVDLDQDAALPEGLLDADVLVINLPPGLRRGDTSYLERLVKLRDAIKTPPKRLIFISSTGVYPDLPQLLDEKDSGAHSPTAAILLGAEALFAGFDTTVVRFAGLVGPLRHPGRFFAGKQDIAGGAVPVNLVHLTDCIDGVTALIFADKVASCYNLCAPQHPAKAEFYRMAAQAAGYELPEFIADDDTDGKLIDGSLICRLHGFVYSYPDPLAMLNAPGAF</sequence>
<evidence type="ECO:0000313" key="2">
    <source>
        <dbReference type="Proteomes" id="UP000596252"/>
    </source>
</evidence>
<dbReference type="InterPro" id="IPR051783">
    <property type="entry name" value="NAD(P)-dependent_oxidoreduct"/>
</dbReference>
<name>A0ABX7G791_9GAMM</name>
<dbReference type="Proteomes" id="UP000596252">
    <property type="component" value="Chromosome"/>
</dbReference>
<protein>
    <submittedName>
        <fullName evidence="1">SDR family oxidoreductase</fullName>
    </submittedName>
</protein>
<keyword evidence="2" id="KW-1185">Reference proteome</keyword>
<dbReference type="PANTHER" id="PTHR48079">
    <property type="entry name" value="PROTEIN YEEZ"/>
    <property type="match status" value="1"/>
</dbReference>
<dbReference type="Gene3D" id="3.40.50.720">
    <property type="entry name" value="NAD(P)-binding Rossmann-like Domain"/>
    <property type="match status" value="1"/>
</dbReference>
<proteinExistence type="predicted"/>
<gene>
    <name evidence="1" type="ORF">JQC75_07470</name>
</gene>
<dbReference type="PANTHER" id="PTHR48079:SF6">
    <property type="entry name" value="NAD(P)-BINDING DOMAIN-CONTAINING PROTEIN-RELATED"/>
    <property type="match status" value="1"/>
</dbReference>
<dbReference type="RefSeq" id="WP_203326788.1">
    <property type="nucleotide sequence ID" value="NZ_CP069213.1"/>
</dbReference>
<dbReference type="EMBL" id="CP069213">
    <property type="protein sequence ID" value="QRH03229.1"/>
    <property type="molecule type" value="Genomic_DNA"/>
</dbReference>
<dbReference type="InterPro" id="IPR036291">
    <property type="entry name" value="NAD(P)-bd_dom_sf"/>
</dbReference>
<reference evidence="1 2" key="1">
    <citation type="journal article" date="2012" name="Antonie Van Leeuwenhoek">
        <title>Shewanella litorisediminis sp. nov., a gammaproteobacterium isolated from a tidal flat sediment.</title>
        <authorList>
            <person name="Lee M.H."/>
            <person name="Yoon J.H."/>
        </authorList>
    </citation>
    <scope>NUCLEOTIDE SEQUENCE [LARGE SCALE GENOMIC DNA]</scope>
    <source>
        <strain evidence="1 2">SMK1-12</strain>
    </source>
</reference>